<keyword evidence="9" id="KW-1133">Transmembrane helix</keyword>
<accession>A0ABV8UPI0</accession>
<dbReference type="InterPro" id="IPR036097">
    <property type="entry name" value="HisK_dim/P_sf"/>
</dbReference>
<dbReference type="InterPro" id="IPR050980">
    <property type="entry name" value="2C_sensor_his_kinase"/>
</dbReference>
<dbReference type="PANTHER" id="PTHR44936">
    <property type="entry name" value="SENSOR PROTEIN CREC"/>
    <property type="match status" value="1"/>
</dbReference>
<evidence type="ECO:0000256" key="5">
    <source>
        <dbReference type="ARBA" id="ARBA00022679"/>
    </source>
</evidence>
<feature type="transmembrane region" description="Helical" evidence="9">
    <location>
        <begin position="120"/>
        <end position="137"/>
    </location>
</feature>
<feature type="transmembrane region" description="Helical" evidence="9">
    <location>
        <begin position="144"/>
        <end position="162"/>
    </location>
</feature>
<feature type="transmembrane region" description="Helical" evidence="9">
    <location>
        <begin position="64"/>
        <end position="83"/>
    </location>
</feature>
<comment type="subcellular location">
    <subcellularLocation>
        <location evidence="2">Cell membrane</location>
        <topology evidence="2">Multi-pass membrane protein</topology>
    </subcellularLocation>
</comment>
<dbReference type="GO" id="GO:0016301">
    <property type="term" value="F:kinase activity"/>
    <property type="evidence" value="ECO:0007669"/>
    <property type="project" value="UniProtKB-KW"/>
</dbReference>
<dbReference type="SUPFAM" id="SSF55874">
    <property type="entry name" value="ATPase domain of HSP90 chaperone/DNA topoisomerase II/histidine kinase"/>
    <property type="match status" value="1"/>
</dbReference>
<dbReference type="SUPFAM" id="SSF47384">
    <property type="entry name" value="Homodimeric domain of signal transducing histidine kinase"/>
    <property type="match status" value="1"/>
</dbReference>
<comment type="caution">
    <text evidence="11">The sequence shown here is derived from an EMBL/GenBank/DDBJ whole genome shotgun (WGS) entry which is preliminary data.</text>
</comment>
<evidence type="ECO:0000256" key="2">
    <source>
        <dbReference type="ARBA" id="ARBA00004651"/>
    </source>
</evidence>
<evidence type="ECO:0000256" key="7">
    <source>
        <dbReference type="ARBA" id="ARBA00022777"/>
    </source>
</evidence>
<gene>
    <name evidence="11" type="ORF">ACFOW6_12990</name>
</gene>
<dbReference type="Proteomes" id="UP001595799">
    <property type="component" value="Unassembled WGS sequence"/>
</dbReference>
<dbReference type="Pfam" id="PF00512">
    <property type="entry name" value="HisKA"/>
    <property type="match status" value="1"/>
</dbReference>
<evidence type="ECO:0000256" key="1">
    <source>
        <dbReference type="ARBA" id="ARBA00000085"/>
    </source>
</evidence>
<dbReference type="EMBL" id="JBHSCW010000007">
    <property type="protein sequence ID" value="MFC4352459.1"/>
    <property type="molecule type" value="Genomic_DNA"/>
</dbReference>
<keyword evidence="9" id="KW-0472">Membrane</keyword>
<dbReference type="PROSITE" id="PS50109">
    <property type="entry name" value="HIS_KIN"/>
    <property type="match status" value="1"/>
</dbReference>
<dbReference type="PANTHER" id="PTHR44936:SF10">
    <property type="entry name" value="SENSOR PROTEIN RSTB"/>
    <property type="match status" value="1"/>
</dbReference>
<feature type="transmembrane region" description="Helical" evidence="9">
    <location>
        <begin position="38"/>
        <end position="58"/>
    </location>
</feature>
<evidence type="ECO:0000256" key="3">
    <source>
        <dbReference type="ARBA" id="ARBA00012438"/>
    </source>
</evidence>
<name>A0ABV8UPI0_9PROT</name>
<feature type="transmembrane region" description="Helical" evidence="9">
    <location>
        <begin position="95"/>
        <end position="114"/>
    </location>
</feature>
<dbReference type="Pfam" id="PF02518">
    <property type="entry name" value="HATPase_c"/>
    <property type="match status" value="1"/>
</dbReference>
<evidence type="ECO:0000259" key="10">
    <source>
        <dbReference type="PROSITE" id="PS50109"/>
    </source>
</evidence>
<dbReference type="SMART" id="SM00387">
    <property type="entry name" value="HATPase_c"/>
    <property type="match status" value="1"/>
</dbReference>
<dbReference type="InterPro" id="IPR036890">
    <property type="entry name" value="HATPase_C_sf"/>
</dbReference>
<dbReference type="SMART" id="SM00388">
    <property type="entry name" value="HisKA"/>
    <property type="match status" value="1"/>
</dbReference>
<protein>
    <recommendedName>
        <fullName evidence="3">histidine kinase</fullName>
        <ecNumber evidence="3">2.7.13.3</ecNumber>
    </recommendedName>
</protein>
<evidence type="ECO:0000256" key="6">
    <source>
        <dbReference type="ARBA" id="ARBA00022741"/>
    </source>
</evidence>
<dbReference type="NCBIfam" id="NF033792">
    <property type="entry name" value="ActS_PrrB_HisK"/>
    <property type="match status" value="1"/>
</dbReference>
<dbReference type="InterPro" id="IPR003594">
    <property type="entry name" value="HATPase_dom"/>
</dbReference>
<keyword evidence="9" id="KW-0812">Transmembrane</keyword>
<feature type="domain" description="Histidine kinase" evidence="10">
    <location>
        <begin position="230"/>
        <end position="451"/>
    </location>
</feature>
<evidence type="ECO:0000313" key="11">
    <source>
        <dbReference type="EMBL" id="MFC4352459.1"/>
    </source>
</evidence>
<evidence type="ECO:0000256" key="4">
    <source>
        <dbReference type="ARBA" id="ARBA00022475"/>
    </source>
</evidence>
<organism evidence="11 12">
    <name type="scientific">Fodinicurvata halophila</name>
    <dbReference type="NCBI Taxonomy" id="1419723"/>
    <lineage>
        <taxon>Bacteria</taxon>
        <taxon>Pseudomonadati</taxon>
        <taxon>Pseudomonadota</taxon>
        <taxon>Alphaproteobacteria</taxon>
        <taxon>Rhodospirillales</taxon>
        <taxon>Rhodovibrionaceae</taxon>
        <taxon>Fodinicurvata</taxon>
    </lineage>
</organism>
<dbReference type="Gene3D" id="1.10.287.130">
    <property type="match status" value="1"/>
</dbReference>
<keyword evidence="6" id="KW-0547">Nucleotide-binding</keyword>
<evidence type="ECO:0000313" key="12">
    <source>
        <dbReference type="Proteomes" id="UP001595799"/>
    </source>
</evidence>
<evidence type="ECO:0000256" key="9">
    <source>
        <dbReference type="SAM" id="Phobius"/>
    </source>
</evidence>
<dbReference type="EC" id="2.7.13.3" evidence="3"/>
<keyword evidence="12" id="KW-1185">Reference proteome</keyword>
<keyword evidence="4" id="KW-1003">Cell membrane</keyword>
<sequence length="452" mass="48838">MNEETELSRTSGMPQESTELLSGMTVTGGRVRLRTLIFIRWIAVLGQTLALLVVQAGLGFDVPVIPAALIIGALAFMNLLTAVRHRGTVWLGDGVASLYLIGDLIQLVALLAITGGLQNPFTILILAPVVVSAATLSRRSTIKLSVAAILGITVLSIWYLPLPWPYPDFYLPSLYVAGILIAMILAVVFIAAYVSSLALEARRMADALGASQLALAREQRLSSLGALAAAAAHELGSPLATIAVVAKELERELPADNPDTAHLREDASLLRLESERCRRILSELASRPDEDENTPYHRLPLTGLIEAAAAPFLRDDLVFDVQLKPAENADFSPDQQPFLPRDPGLMHGLGTLLQNALQFARQRVTVALDWDESEIRIHIEDDGPGFDETILGDLGDPYVSTSGRDERADGEHMGLGIFIARTLLSRLGADVSFNNRAEGGARVAITWPRTII</sequence>
<proteinExistence type="predicted"/>
<keyword evidence="8" id="KW-0067">ATP-binding</keyword>
<dbReference type="Gene3D" id="3.30.565.10">
    <property type="entry name" value="Histidine kinase-like ATPase, C-terminal domain"/>
    <property type="match status" value="1"/>
</dbReference>
<keyword evidence="7 11" id="KW-0418">Kinase</keyword>
<keyword evidence="5" id="KW-0808">Transferase</keyword>
<dbReference type="InterPro" id="IPR047770">
    <property type="entry name" value="RegB"/>
</dbReference>
<evidence type="ECO:0000256" key="8">
    <source>
        <dbReference type="ARBA" id="ARBA00022840"/>
    </source>
</evidence>
<dbReference type="RefSeq" id="WP_382422811.1">
    <property type="nucleotide sequence ID" value="NZ_JBHSCW010000007.1"/>
</dbReference>
<comment type="catalytic activity">
    <reaction evidence="1">
        <text>ATP + protein L-histidine = ADP + protein N-phospho-L-histidine.</text>
        <dbReference type="EC" id="2.7.13.3"/>
    </reaction>
</comment>
<dbReference type="InterPro" id="IPR005467">
    <property type="entry name" value="His_kinase_dom"/>
</dbReference>
<dbReference type="InterPro" id="IPR003661">
    <property type="entry name" value="HisK_dim/P_dom"/>
</dbReference>
<reference evidence="12" key="1">
    <citation type="journal article" date="2019" name="Int. J. Syst. Evol. Microbiol.">
        <title>The Global Catalogue of Microorganisms (GCM) 10K type strain sequencing project: providing services to taxonomists for standard genome sequencing and annotation.</title>
        <authorList>
            <consortium name="The Broad Institute Genomics Platform"/>
            <consortium name="The Broad Institute Genome Sequencing Center for Infectious Disease"/>
            <person name="Wu L."/>
            <person name="Ma J."/>
        </authorList>
    </citation>
    <scope>NUCLEOTIDE SEQUENCE [LARGE SCALE GENOMIC DNA]</scope>
    <source>
        <strain evidence="12">CECT 8472</strain>
    </source>
</reference>
<feature type="transmembrane region" description="Helical" evidence="9">
    <location>
        <begin position="174"/>
        <end position="194"/>
    </location>
</feature>